<dbReference type="PIRSF" id="PIRSF006431">
    <property type="entry name" value="Pept_S33"/>
    <property type="match status" value="1"/>
</dbReference>
<dbReference type="NCBIfam" id="TIGR01249">
    <property type="entry name" value="pro_imino_pep_1"/>
    <property type="match status" value="1"/>
</dbReference>
<dbReference type="SUPFAM" id="SSF53474">
    <property type="entry name" value="alpha/beta-Hydrolases"/>
    <property type="match status" value="1"/>
</dbReference>
<evidence type="ECO:0000256" key="2">
    <source>
        <dbReference type="ARBA" id="ARBA00004496"/>
    </source>
</evidence>
<sequence length="321" mass="36210">MLPLYPEIKPYARHMLDVDDVHSLYIDESGTPDGIPVLFVHSGPGSGCEFNSRCFFNPEKYRIILFDQRGSGRSKPHSDITNNTSSDLVADMEKIRVFLGVDKWVLFGGGFGSMLSLLYAEEFAANVLGMVLRGIFLGRKADIDWIYQDGANRFFPDHWEDFESPIPVSERDDYLAAYNRRINGADELARMGAAKAWSRWEADCSSLEPNPRLVKHFTDPHRAMARSRIGLHYFTNDCFLADNQILNNVSSISDVPGIIVHGRYDILCPVKNAHELHAAWPISQVYLVREAGHSATEHALIDALVRATRDMALRFESDFSV</sequence>
<comment type="subcellular location">
    <subcellularLocation>
        <location evidence="2 11">Cytoplasm</location>
    </subcellularLocation>
</comment>
<comment type="caution">
    <text evidence="14">The sequence shown here is derived from an EMBL/GenBank/DDBJ whole genome shotgun (WGS) entry which is preliminary data.</text>
</comment>
<accession>A0A973A901</accession>
<dbReference type="PRINTS" id="PR00793">
    <property type="entry name" value="PROAMNOPTASE"/>
</dbReference>
<comment type="catalytic activity">
    <reaction evidence="1 11 12">
        <text>Release of N-terminal proline from a peptide.</text>
        <dbReference type="EC" id="3.4.11.5"/>
    </reaction>
</comment>
<evidence type="ECO:0000256" key="4">
    <source>
        <dbReference type="ARBA" id="ARBA00012568"/>
    </source>
</evidence>
<dbReference type="PANTHER" id="PTHR43722">
    <property type="entry name" value="PROLINE IMINOPEPTIDASE"/>
    <property type="match status" value="1"/>
</dbReference>
<dbReference type="GO" id="GO:0004177">
    <property type="term" value="F:aminopeptidase activity"/>
    <property type="evidence" value="ECO:0007669"/>
    <property type="project" value="UniProtKB-UniRule"/>
</dbReference>
<dbReference type="GO" id="GO:0006508">
    <property type="term" value="P:proteolysis"/>
    <property type="evidence" value="ECO:0007669"/>
    <property type="project" value="UniProtKB-KW"/>
</dbReference>
<evidence type="ECO:0000256" key="5">
    <source>
        <dbReference type="ARBA" id="ARBA00021843"/>
    </source>
</evidence>
<evidence type="ECO:0000256" key="6">
    <source>
        <dbReference type="ARBA" id="ARBA00022438"/>
    </source>
</evidence>
<evidence type="ECO:0000256" key="11">
    <source>
        <dbReference type="PIRNR" id="PIRNR006431"/>
    </source>
</evidence>
<evidence type="ECO:0000256" key="9">
    <source>
        <dbReference type="ARBA" id="ARBA00022801"/>
    </source>
</evidence>
<dbReference type="AlphaFoldDB" id="A0A973A901"/>
<keyword evidence="9 11" id="KW-0378">Hydrolase</keyword>
<organism evidence="14 15">
    <name type="scientific">SAR86 cluster bacterium</name>
    <dbReference type="NCBI Taxonomy" id="2030880"/>
    <lineage>
        <taxon>Bacteria</taxon>
        <taxon>Pseudomonadati</taxon>
        <taxon>Pseudomonadota</taxon>
        <taxon>Gammaproteobacteria</taxon>
        <taxon>SAR86 cluster</taxon>
    </lineage>
</organism>
<dbReference type="InterPro" id="IPR002410">
    <property type="entry name" value="Peptidase_S33"/>
</dbReference>
<feature type="domain" description="AB hydrolase-1" evidence="13">
    <location>
        <begin position="36"/>
        <end position="295"/>
    </location>
</feature>
<dbReference type="InterPro" id="IPR000073">
    <property type="entry name" value="AB_hydrolase_1"/>
</dbReference>
<evidence type="ECO:0000256" key="7">
    <source>
        <dbReference type="ARBA" id="ARBA00022490"/>
    </source>
</evidence>
<evidence type="ECO:0000256" key="8">
    <source>
        <dbReference type="ARBA" id="ARBA00022670"/>
    </source>
</evidence>
<dbReference type="Gene3D" id="3.40.50.1820">
    <property type="entry name" value="alpha/beta hydrolase"/>
    <property type="match status" value="1"/>
</dbReference>
<proteinExistence type="inferred from homology"/>
<comment type="similarity">
    <text evidence="3 11 12">Belongs to the peptidase S33 family.</text>
</comment>
<dbReference type="Pfam" id="PF00561">
    <property type="entry name" value="Abhydrolase_1"/>
    <property type="match status" value="1"/>
</dbReference>
<dbReference type="Proteomes" id="UP000754644">
    <property type="component" value="Unassembled WGS sequence"/>
</dbReference>
<evidence type="ECO:0000313" key="15">
    <source>
        <dbReference type="Proteomes" id="UP000754644"/>
    </source>
</evidence>
<keyword evidence="6 11" id="KW-0031">Aminopeptidase</keyword>
<name>A0A973A901_9GAMM</name>
<protein>
    <recommendedName>
        <fullName evidence="5 11">Proline iminopeptidase</fullName>
        <shortName evidence="11">PIP</shortName>
        <ecNumber evidence="4 11">3.4.11.5</ecNumber>
    </recommendedName>
    <alternativeName>
        <fullName evidence="10 11">Prolyl aminopeptidase</fullName>
    </alternativeName>
</protein>
<keyword evidence="7 11" id="KW-0963">Cytoplasm</keyword>
<gene>
    <name evidence="14" type="primary">pip</name>
    <name evidence="14" type="ORF">HQ497_06115</name>
</gene>
<dbReference type="InterPro" id="IPR029058">
    <property type="entry name" value="AB_hydrolase_fold"/>
</dbReference>
<evidence type="ECO:0000313" key="14">
    <source>
        <dbReference type="EMBL" id="NQV64922.1"/>
    </source>
</evidence>
<dbReference type="PANTHER" id="PTHR43722:SF1">
    <property type="entry name" value="PROLINE IMINOPEPTIDASE"/>
    <property type="match status" value="1"/>
</dbReference>
<keyword evidence="8 11" id="KW-0645">Protease</keyword>
<evidence type="ECO:0000259" key="13">
    <source>
        <dbReference type="Pfam" id="PF00561"/>
    </source>
</evidence>
<evidence type="ECO:0000256" key="3">
    <source>
        <dbReference type="ARBA" id="ARBA00010088"/>
    </source>
</evidence>
<dbReference type="GO" id="GO:0005737">
    <property type="term" value="C:cytoplasm"/>
    <property type="evidence" value="ECO:0007669"/>
    <property type="project" value="UniProtKB-SubCell"/>
</dbReference>
<dbReference type="EMBL" id="JABMOJ010000227">
    <property type="protein sequence ID" value="NQV64922.1"/>
    <property type="molecule type" value="Genomic_DNA"/>
</dbReference>
<reference evidence="14" key="1">
    <citation type="submission" date="2020-05" db="EMBL/GenBank/DDBJ databases">
        <title>Sulfur intermediates as new biogeochemical hubs in an aquatic model microbial ecosystem.</title>
        <authorList>
            <person name="Vigneron A."/>
        </authorList>
    </citation>
    <scope>NUCLEOTIDE SEQUENCE</scope>
    <source>
        <strain evidence="14">Bin.250</strain>
    </source>
</reference>
<dbReference type="InterPro" id="IPR005944">
    <property type="entry name" value="Pro_iminopeptidase"/>
</dbReference>
<evidence type="ECO:0000256" key="12">
    <source>
        <dbReference type="RuleBase" id="RU003421"/>
    </source>
</evidence>
<evidence type="ECO:0000256" key="10">
    <source>
        <dbReference type="ARBA" id="ARBA00029605"/>
    </source>
</evidence>
<dbReference type="EC" id="3.4.11.5" evidence="4 11"/>
<evidence type="ECO:0000256" key="1">
    <source>
        <dbReference type="ARBA" id="ARBA00001585"/>
    </source>
</evidence>